<comment type="caution">
    <text evidence="3">The sequence shown here is derived from an EMBL/GenBank/DDBJ whole genome shotgun (WGS) entry which is preliminary data.</text>
</comment>
<dbReference type="AlphaFoldDB" id="A0A8H3D5M0"/>
<dbReference type="Proteomes" id="UP000663853">
    <property type="component" value="Unassembled WGS sequence"/>
</dbReference>
<sequence length="125" mass="13529">MFRSSLARFFAIVYILSSFTVVVWSAPVVVDNSRVVDRGVCTANCNTGNRLHAIPNDVEWKREPEIEPSNNAAARPGSPSRPDLAKGMVDTGAVDAINESAIDVSAKTPAGSAKFRLFFSPIFDE</sequence>
<evidence type="ECO:0000256" key="1">
    <source>
        <dbReference type="SAM" id="MobiDB-lite"/>
    </source>
</evidence>
<gene>
    <name evidence="3" type="ORF">RDB_LOCUS128579</name>
</gene>
<keyword evidence="2" id="KW-0732">Signal</keyword>
<proteinExistence type="predicted"/>
<evidence type="ECO:0000313" key="3">
    <source>
        <dbReference type="EMBL" id="CAE6511092.1"/>
    </source>
</evidence>
<organism evidence="3 4">
    <name type="scientific">Rhizoctonia solani</name>
    <dbReference type="NCBI Taxonomy" id="456999"/>
    <lineage>
        <taxon>Eukaryota</taxon>
        <taxon>Fungi</taxon>
        <taxon>Dikarya</taxon>
        <taxon>Basidiomycota</taxon>
        <taxon>Agaricomycotina</taxon>
        <taxon>Agaricomycetes</taxon>
        <taxon>Cantharellales</taxon>
        <taxon>Ceratobasidiaceae</taxon>
        <taxon>Rhizoctonia</taxon>
    </lineage>
</organism>
<name>A0A8H3D5M0_9AGAM</name>
<feature type="signal peptide" evidence="2">
    <location>
        <begin position="1"/>
        <end position="25"/>
    </location>
</feature>
<reference evidence="3" key="1">
    <citation type="submission" date="2021-01" db="EMBL/GenBank/DDBJ databases">
        <authorList>
            <person name="Kaushik A."/>
        </authorList>
    </citation>
    <scope>NUCLEOTIDE SEQUENCE</scope>
    <source>
        <strain evidence="3">AG6-10EEA</strain>
    </source>
</reference>
<accession>A0A8H3D5M0</accession>
<feature type="region of interest" description="Disordered" evidence="1">
    <location>
        <begin position="64"/>
        <end position="85"/>
    </location>
</feature>
<dbReference type="EMBL" id="CAJMXA010003685">
    <property type="protein sequence ID" value="CAE6511092.1"/>
    <property type="molecule type" value="Genomic_DNA"/>
</dbReference>
<feature type="chain" id="PRO_5034119289" description="Secreted protein" evidence="2">
    <location>
        <begin position="26"/>
        <end position="125"/>
    </location>
</feature>
<evidence type="ECO:0008006" key="5">
    <source>
        <dbReference type="Google" id="ProtNLM"/>
    </source>
</evidence>
<evidence type="ECO:0000256" key="2">
    <source>
        <dbReference type="SAM" id="SignalP"/>
    </source>
</evidence>
<evidence type="ECO:0000313" key="4">
    <source>
        <dbReference type="Proteomes" id="UP000663853"/>
    </source>
</evidence>
<protein>
    <recommendedName>
        <fullName evidence="5">Secreted protein</fullName>
    </recommendedName>
</protein>